<feature type="domain" description="VOC" evidence="2">
    <location>
        <begin position="7"/>
        <end position="128"/>
    </location>
</feature>
<evidence type="ECO:0000313" key="3">
    <source>
        <dbReference type="EMBL" id="EHO16740.1"/>
    </source>
</evidence>
<evidence type="ECO:0000256" key="1">
    <source>
        <dbReference type="ARBA" id="ARBA00022723"/>
    </source>
</evidence>
<proteinExistence type="predicted"/>
<reference evidence="3 4" key="1">
    <citation type="submission" date="2011-10" db="EMBL/GenBank/DDBJ databases">
        <title>The Genome Sequence of Lachnospiraceae bacterium ACC2.</title>
        <authorList>
            <consortium name="The Broad Institute Genome Sequencing Platform"/>
            <person name="Earl A."/>
            <person name="Ward D."/>
            <person name="Feldgarden M."/>
            <person name="Gevers D."/>
            <person name="Sizova M."/>
            <person name="Hazen A."/>
            <person name="Epstein S."/>
            <person name="Young S.K."/>
            <person name="Zeng Q."/>
            <person name="Gargeya S."/>
            <person name="Fitzgerald M."/>
            <person name="Haas B."/>
            <person name="Abouelleil A."/>
            <person name="Alvarado L."/>
            <person name="Arachchi H.M."/>
            <person name="Berlin A."/>
            <person name="Brown A."/>
            <person name="Chapman S.B."/>
            <person name="Chen Z."/>
            <person name="Dunbar C."/>
            <person name="Freedman E."/>
            <person name="Gearin G."/>
            <person name="Goldberg J."/>
            <person name="Griggs A."/>
            <person name="Gujja S."/>
            <person name="Heiman D."/>
            <person name="Howarth C."/>
            <person name="Larson L."/>
            <person name="Lui A."/>
            <person name="MacDonald P.J.P."/>
            <person name="Montmayeur A."/>
            <person name="Murphy C."/>
            <person name="Neiman D."/>
            <person name="Pearson M."/>
            <person name="Priest M."/>
            <person name="Roberts A."/>
            <person name="Saif S."/>
            <person name="Shea T."/>
            <person name="Shenoy N."/>
            <person name="Sisk P."/>
            <person name="Stolte C."/>
            <person name="Sykes S."/>
            <person name="Wortman J."/>
            <person name="Nusbaum C."/>
            <person name="Birren B."/>
        </authorList>
    </citation>
    <scope>NUCLEOTIDE SEQUENCE [LARGE SCALE GENOMIC DNA]</scope>
    <source>
        <strain evidence="3 4">ACC2</strain>
    </source>
</reference>
<dbReference type="GO" id="GO:0046872">
    <property type="term" value="F:metal ion binding"/>
    <property type="evidence" value="ECO:0007669"/>
    <property type="project" value="UniProtKB-KW"/>
</dbReference>
<dbReference type="InterPro" id="IPR029068">
    <property type="entry name" value="Glyas_Bleomycin-R_OHBP_Dase"/>
</dbReference>
<dbReference type="SUPFAM" id="SSF54593">
    <property type="entry name" value="Glyoxalase/Bleomycin resistance protein/Dihydroxybiphenyl dioxygenase"/>
    <property type="match status" value="1"/>
</dbReference>
<accession>A0AA36Y4V3</accession>
<dbReference type="Proteomes" id="UP000018466">
    <property type="component" value="Unassembled WGS sequence"/>
</dbReference>
<evidence type="ECO:0000313" key="4">
    <source>
        <dbReference type="Proteomes" id="UP000018466"/>
    </source>
</evidence>
<dbReference type="InterPro" id="IPR051332">
    <property type="entry name" value="Fosfomycin_Res_Enzymes"/>
</dbReference>
<gene>
    <name evidence="3" type="ORF">HMPREF9623_01439</name>
</gene>
<dbReference type="PANTHER" id="PTHR36113">
    <property type="entry name" value="LYASE, PUTATIVE-RELATED-RELATED"/>
    <property type="match status" value="1"/>
</dbReference>
<dbReference type="GeneID" id="86941182"/>
<dbReference type="Pfam" id="PF00903">
    <property type="entry name" value="Glyoxalase"/>
    <property type="match status" value="1"/>
</dbReference>
<evidence type="ECO:0000259" key="2">
    <source>
        <dbReference type="PROSITE" id="PS51819"/>
    </source>
</evidence>
<dbReference type="PROSITE" id="PS51819">
    <property type="entry name" value="VOC"/>
    <property type="match status" value="1"/>
</dbReference>
<name>A0AA36Y4V3_9FIRM</name>
<dbReference type="AlphaFoldDB" id="A0AA36Y4V3"/>
<keyword evidence="1" id="KW-0479">Metal-binding</keyword>
<protein>
    <recommendedName>
        <fullName evidence="2">VOC domain-containing protein</fullName>
    </recommendedName>
</protein>
<organism evidence="3 4">
    <name type="scientific">Stomatobaculum longum</name>
    <dbReference type="NCBI Taxonomy" id="796942"/>
    <lineage>
        <taxon>Bacteria</taxon>
        <taxon>Bacillati</taxon>
        <taxon>Bacillota</taxon>
        <taxon>Clostridia</taxon>
        <taxon>Lachnospirales</taxon>
        <taxon>Lachnospiraceae</taxon>
        <taxon>Stomatobaculum</taxon>
    </lineage>
</organism>
<sequence length="128" mass="14392">MSLKLEAIHHVAVIGTDYARSRHFYAGLLGLPVIREHRREAEGDWKIDLQLGDAELELFIKPDAPPRKSYPEAQGLRHLAFRVASVAETAEALRKAGVRVEPLRTDAYTGKAMCFFFDPDGLPLELHE</sequence>
<dbReference type="PANTHER" id="PTHR36113:SF6">
    <property type="entry name" value="FOSFOMYCIN RESISTANCE PROTEIN FOSX"/>
    <property type="match status" value="1"/>
</dbReference>
<dbReference type="CDD" id="cd08352">
    <property type="entry name" value="VOC_Bs_YwkD_like"/>
    <property type="match status" value="1"/>
</dbReference>
<dbReference type="InterPro" id="IPR037478">
    <property type="entry name" value="YwkD-like_dom"/>
</dbReference>
<comment type="caution">
    <text evidence="3">The sequence shown here is derived from an EMBL/GenBank/DDBJ whole genome shotgun (WGS) entry which is preliminary data.</text>
</comment>
<dbReference type="Gene3D" id="3.10.180.10">
    <property type="entry name" value="2,3-Dihydroxybiphenyl 1,2-Dioxygenase, domain 1"/>
    <property type="match status" value="1"/>
</dbReference>
<dbReference type="InterPro" id="IPR004360">
    <property type="entry name" value="Glyas_Fos-R_dOase_dom"/>
</dbReference>
<dbReference type="RefSeq" id="WP_009533271.1">
    <property type="nucleotide sequence ID" value="NZ_CAUOLT010000036.1"/>
</dbReference>
<dbReference type="EMBL" id="AGEL01000007">
    <property type="protein sequence ID" value="EHO16740.1"/>
    <property type="molecule type" value="Genomic_DNA"/>
</dbReference>
<dbReference type="InterPro" id="IPR037523">
    <property type="entry name" value="VOC_core"/>
</dbReference>
<keyword evidence="4" id="KW-1185">Reference proteome</keyword>